<comment type="cofactor">
    <cofactor evidence="1">
        <name>pyridoxal 5'-phosphate</name>
        <dbReference type="ChEBI" id="CHEBI:597326"/>
    </cofactor>
</comment>
<feature type="domain" description="Tryptophan synthase beta chain-like PALP" evidence="12">
    <location>
        <begin position="29"/>
        <end position="335"/>
    </location>
</feature>
<comment type="subcellular location">
    <subcellularLocation>
        <location evidence="2">Mitochondrion</location>
    </subcellularLocation>
</comment>
<sequence>MAASFLKLEPFTAPNWARGLKAPPQRYRLGLLPTPVHRFSPPGLPDGVEMWIKRDDLSGMQMSGNKVRKLEFLMADAKASGADCVVTVGGIQSNHTRATAVAARYLGLEPHLVLRTSRALAGEDPGLVGNLLVERLAGAVVHKITKEEYGQLGGDAVGAQLVDALRAEGRRPYFIPVGGSNSLGCWGYMTAVEEICQQSDDLGFKFDDIVMACGSGGTTAGLALGNHLSGYGARVHAYGVCDDPDYFYDYVDGLYAGLGWTGADARATLAAVQARGLGYAISAEDELDAVASVAAATGIVLDPVYSGKALHQLLRDVAAAPAEWEGRRVLFVHTGGLLGMYDKLDQLQPLVEAQGRQHRMKVKLPA</sequence>
<evidence type="ECO:0000256" key="4">
    <source>
        <dbReference type="ARBA" id="ARBA00022898"/>
    </source>
</evidence>
<dbReference type="GO" id="GO:0019148">
    <property type="term" value="F:D-cysteine desulfhydrase activity"/>
    <property type="evidence" value="ECO:0007669"/>
    <property type="project" value="UniProtKB-EC"/>
</dbReference>
<dbReference type="OrthoDB" id="10266364at2759"/>
<evidence type="ECO:0000256" key="9">
    <source>
        <dbReference type="ARBA" id="ARBA00066823"/>
    </source>
</evidence>
<evidence type="ECO:0000313" key="13">
    <source>
        <dbReference type="EMBL" id="GBF88670.1"/>
    </source>
</evidence>
<evidence type="ECO:0000256" key="5">
    <source>
        <dbReference type="ARBA" id="ARBA00022946"/>
    </source>
</evidence>
<dbReference type="EMBL" id="BDRX01000006">
    <property type="protein sequence ID" value="GBF88670.1"/>
    <property type="molecule type" value="Genomic_DNA"/>
</dbReference>
<evidence type="ECO:0000313" key="14">
    <source>
        <dbReference type="Proteomes" id="UP000247498"/>
    </source>
</evidence>
<evidence type="ECO:0000259" key="12">
    <source>
        <dbReference type="Pfam" id="PF00291"/>
    </source>
</evidence>
<comment type="similarity">
    <text evidence="3">Belongs to the ACC deaminase/D-cysteine desulfhydrase family.</text>
</comment>
<dbReference type="PANTHER" id="PTHR43780:SF2">
    <property type="entry name" value="1-AMINOCYCLOPROPANE-1-CARBOXYLATE DEAMINASE-RELATED"/>
    <property type="match status" value="1"/>
</dbReference>
<keyword evidence="6" id="KW-0496">Mitochondrion</keyword>
<dbReference type="SUPFAM" id="SSF53686">
    <property type="entry name" value="Tryptophan synthase beta subunit-like PLP-dependent enzymes"/>
    <property type="match status" value="1"/>
</dbReference>
<comment type="caution">
    <text evidence="13">The sequence shown here is derived from an EMBL/GenBank/DDBJ whole genome shotgun (WGS) entry which is preliminary data.</text>
</comment>
<keyword evidence="4 11" id="KW-0663">Pyridoxal phosphate</keyword>
<feature type="modified residue" description="N6-(pyridoxal phosphate)lysine" evidence="11">
    <location>
        <position position="66"/>
    </location>
</feature>
<dbReference type="Gene3D" id="3.40.50.1100">
    <property type="match status" value="2"/>
</dbReference>
<keyword evidence="14" id="KW-1185">Reference proteome</keyword>
<proteinExistence type="inferred from homology"/>
<dbReference type="NCBIfam" id="TIGR01275">
    <property type="entry name" value="ACC_deam_rel"/>
    <property type="match status" value="1"/>
</dbReference>
<dbReference type="InterPro" id="IPR036052">
    <property type="entry name" value="TrpB-like_PALP_sf"/>
</dbReference>
<evidence type="ECO:0000256" key="1">
    <source>
        <dbReference type="ARBA" id="ARBA00001933"/>
    </source>
</evidence>
<gene>
    <name evidence="13" type="ORF">Rsub_01569</name>
</gene>
<evidence type="ECO:0000256" key="10">
    <source>
        <dbReference type="PIRSR" id="PIRSR006278-1"/>
    </source>
</evidence>
<evidence type="ECO:0000256" key="3">
    <source>
        <dbReference type="ARBA" id="ARBA00008639"/>
    </source>
</evidence>
<accession>A0A2V0NSW9</accession>
<name>A0A2V0NSW9_9CHLO</name>
<dbReference type="EC" id="4.4.1.15" evidence="9"/>
<keyword evidence="7" id="KW-0456">Lyase</keyword>
<reference evidence="13 14" key="1">
    <citation type="journal article" date="2018" name="Sci. Rep.">
        <title>Raphidocelis subcapitata (=Pseudokirchneriella subcapitata) provides an insight into genome evolution and environmental adaptations in the Sphaeropleales.</title>
        <authorList>
            <person name="Suzuki S."/>
            <person name="Yamaguchi H."/>
            <person name="Nakajima N."/>
            <person name="Kawachi M."/>
        </authorList>
    </citation>
    <scope>NUCLEOTIDE SEQUENCE [LARGE SCALE GENOMIC DNA]</scope>
    <source>
        <strain evidence="13 14">NIES-35</strain>
    </source>
</reference>
<evidence type="ECO:0000256" key="11">
    <source>
        <dbReference type="PIRSR" id="PIRSR006278-2"/>
    </source>
</evidence>
<organism evidence="13 14">
    <name type="scientific">Raphidocelis subcapitata</name>
    <dbReference type="NCBI Taxonomy" id="307507"/>
    <lineage>
        <taxon>Eukaryota</taxon>
        <taxon>Viridiplantae</taxon>
        <taxon>Chlorophyta</taxon>
        <taxon>core chlorophytes</taxon>
        <taxon>Chlorophyceae</taxon>
        <taxon>CS clade</taxon>
        <taxon>Sphaeropleales</taxon>
        <taxon>Selenastraceae</taxon>
        <taxon>Raphidocelis</taxon>
    </lineage>
</organism>
<dbReference type="STRING" id="307507.A0A2V0NSW9"/>
<dbReference type="FunFam" id="3.40.50.1100:FF:000037">
    <property type="entry name" value="Bifunctional D-cysteine desulfhydrase/1-aminocyclopropane-1-carboxylate deaminase, mitochondrial"/>
    <property type="match status" value="1"/>
</dbReference>
<dbReference type="InterPro" id="IPR005966">
    <property type="entry name" value="D-Cys_desShydrase"/>
</dbReference>
<protein>
    <recommendedName>
        <fullName evidence="9">D-cysteine desulfhydrase</fullName>
        <ecNumber evidence="9">4.4.1.15</ecNumber>
    </recommendedName>
</protein>
<dbReference type="AlphaFoldDB" id="A0A2V0NSW9"/>
<dbReference type="GO" id="GO:0005739">
    <property type="term" value="C:mitochondrion"/>
    <property type="evidence" value="ECO:0007669"/>
    <property type="project" value="UniProtKB-SubCell"/>
</dbReference>
<dbReference type="InterPro" id="IPR027278">
    <property type="entry name" value="ACCD_DCysDesulf"/>
</dbReference>
<dbReference type="InParanoid" id="A0A2V0NSW9"/>
<evidence type="ECO:0000256" key="7">
    <source>
        <dbReference type="ARBA" id="ARBA00023239"/>
    </source>
</evidence>
<dbReference type="Pfam" id="PF00291">
    <property type="entry name" value="PALP"/>
    <property type="match status" value="1"/>
</dbReference>
<dbReference type="PANTHER" id="PTHR43780">
    <property type="entry name" value="1-AMINOCYCLOPROPANE-1-CARBOXYLATE DEAMINASE-RELATED"/>
    <property type="match status" value="1"/>
</dbReference>
<dbReference type="FunCoup" id="A0A2V0NSW9">
    <property type="interactions" value="398"/>
</dbReference>
<dbReference type="PIRSF" id="PIRSF006278">
    <property type="entry name" value="ACCD_DCysDesulf"/>
    <property type="match status" value="1"/>
</dbReference>
<dbReference type="FunFam" id="3.40.50.1100:FF:000042">
    <property type="entry name" value="Bifunctional D-cysteine desulfhydrase/1-aminocyclopropane-1-carboxylate deaminase mitochondrial"/>
    <property type="match status" value="1"/>
</dbReference>
<feature type="active site" description="Nucleophile" evidence="10">
    <location>
        <position position="93"/>
    </location>
</feature>
<dbReference type="Proteomes" id="UP000247498">
    <property type="component" value="Unassembled WGS sequence"/>
</dbReference>
<evidence type="ECO:0000256" key="8">
    <source>
        <dbReference type="ARBA" id="ARBA00050761"/>
    </source>
</evidence>
<evidence type="ECO:0000256" key="2">
    <source>
        <dbReference type="ARBA" id="ARBA00004173"/>
    </source>
</evidence>
<comment type="catalytic activity">
    <reaction evidence="8">
        <text>D-cysteine + H2O = hydrogen sulfide + pyruvate + NH4(+) + H(+)</text>
        <dbReference type="Rhea" id="RHEA:11268"/>
        <dbReference type="ChEBI" id="CHEBI:15361"/>
        <dbReference type="ChEBI" id="CHEBI:15377"/>
        <dbReference type="ChEBI" id="CHEBI:15378"/>
        <dbReference type="ChEBI" id="CHEBI:28938"/>
        <dbReference type="ChEBI" id="CHEBI:29919"/>
        <dbReference type="ChEBI" id="CHEBI:35236"/>
        <dbReference type="EC" id="4.4.1.15"/>
    </reaction>
</comment>
<evidence type="ECO:0000256" key="6">
    <source>
        <dbReference type="ARBA" id="ARBA00023128"/>
    </source>
</evidence>
<dbReference type="InterPro" id="IPR001926">
    <property type="entry name" value="TrpB-like_PALP"/>
</dbReference>
<keyword evidence="5" id="KW-0809">Transit peptide</keyword>